<dbReference type="Proteomes" id="UP001305414">
    <property type="component" value="Unassembled WGS sequence"/>
</dbReference>
<accession>A0AAN7ZE51</accession>
<reference evidence="1 2" key="1">
    <citation type="submission" date="2023-10" db="EMBL/GenBank/DDBJ databases">
        <title>Draft genome sequence of Xylaria bambusicola isolate GMP-LS, the root and basal stem rot pathogen of sugarcane in Indonesia.</title>
        <authorList>
            <person name="Selvaraj P."/>
            <person name="Muralishankar V."/>
            <person name="Muruganantham S."/>
            <person name="Sp S."/>
            <person name="Haryani S."/>
            <person name="Lau K.J.X."/>
            <person name="Naqvi N.I."/>
        </authorList>
    </citation>
    <scope>NUCLEOTIDE SEQUENCE [LARGE SCALE GENOMIC DNA]</scope>
    <source>
        <strain evidence="1">GMP-LS</strain>
    </source>
</reference>
<proteinExistence type="predicted"/>
<dbReference type="AlphaFoldDB" id="A0AAN7ZE51"/>
<protein>
    <submittedName>
        <fullName evidence="1">Uncharacterized protein</fullName>
    </submittedName>
</protein>
<evidence type="ECO:0000313" key="1">
    <source>
        <dbReference type="EMBL" id="KAK5635768.1"/>
    </source>
</evidence>
<keyword evidence="2" id="KW-1185">Reference proteome</keyword>
<name>A0AAN7ZE51_9PEZI</name>
<comment type="caution">
    <text evidence="1">The sequence shown here is derived from an EMBL/GenBank/DDBJ whole genome shotgun (WGS) entry which is preliminary data.</text>
</comment>
<sequence>MVGLPASEDAKVDPGEPPNIERFVFSFYPERVIKLVVGRRPFECARAHGFKIGPVVFFYVHSTQILCSSATISSNWRYEPVITAIMIAIAQGEECCTDEPVAVTRLLYTQHGHQQDMYVFTAHVSRLLLERFRYPNRAPSTYVPYLIKLQRTVVPYEPIETFRSRLLDALSVTEATIMDTDDFYDIRTRSLSHASSVVDSKDAHKRANDETRA</sequence>
<gene>
    <name evidence="1" type="ORF">RRF57_011480</name>
</gene>
<organism evidence="1 2">
    <name type="scientific">Xylaria bambusicola</name>
    <dbReference type="NCBI Taxonomy" id="326684"/>
    <lineage>
        <taxon>Eukaryota</taxon>
        <taxon>Fungi</taxon>
        <taxon>Dikarya</taxon>
        <taxon>Ascomycota</taxon>
        <taxon>Pezizomycotina</taxon>
        <taxon>Sordariomycetes</taxon>
        <taxon>Xylariomycetidae</taxon>
        <taxon>Xylariales</taxon>
        <taxon>Xylariaceae</taxon>
        <taxon>Xylaria</taxon>
    </lineage>
</organism>
<dbReference type="EMBL" id="JAWHQM010000057">
    <property type="protein sequence ID" value="KAK5635768.1"/>
    <property type="molecule type" value="Genomic_DNA"/>
</dbReference>
<evidence type="ECO:0000313" key="2">
    <source>
        <dbReference type="Proteomes" id="UP001305414"/>
    </source>
</evidence>